<evidence type="ECO:0000313" key="2">
    <source>
        <dbReference type="EMBL" id="TNN49099.1"/>
    </source>
</evidence>
<reference evidence="2 3" key="1">
    <citation type="submission" date="2019-03" db="EMBL/GenBank/DDBJ databases">
        <title>First draft genome of Liparis tanakae, snailfish: a comprehensive survey of snailfish specific genes.</title>
        <authorList>
            <person name="Kim W."/>
            <person name="Song I."/>
            <person name="Jeong J.-H."/>
            <person name="Kim D."/>
            <person name="Kim S."/>
            <person name="Ryu S."/>
            <person name="Song J.Y."/>
            <person name="Lee S.K."/>
        </authorList>
    </citation>
    <scope>NUCLEOTIDE SEQUENCE [LARGE SCALE GENOMIC DNA]</scope>
    <source>
        <tissue evidence="2">Muscle</tissue>
    </source>
</reference>
<comment type="caution">
    <text evidence="2">The sequence shown here is derived from an EMBL/GenBank/DDBJ whole genome shotgun (WGS) entry which is preliminary data.</text>
</comment>
<organism evidence="2 3">
    <name type="scientific">Liparis tanakae</name>
    <name type="common">Tanaka's snailfish</name>
    <dbReference type="NCBI Taxonomy" id="230148"/>
    <lineage>
        <taxon>Eukaryota</taxon>
        <taxon>Metazoa</taxon>
        <taxon>Chordata</taxon>
        <taxon>Craniata</taxon>
        <taxon>Vertebrata</taxon>
        <taxon>Euteleostomi</taxon>
        <taxon>Actinopterygii</taxon>
        <taxon>Neopterygii</taxon>
        <taxon>Teleostei</taxon>
        <taxon>Neoteleostei</taxon>
        <taxon>Acanthomorphata</taxon>
        <taxon>Eupercaria</taxon>
        <taxon>Perciformes</taxon>
        <taxon>Cottioidei</taxon>
        <taxon>Cottales</taxon>
        <taxon>Liparidae</taxon>
        <taxon>Liparis</taxon>
    </lineage>
</organism>
<dbReference type="InterPro" id="IPR029033">
    <property type="entry name" value="His_PPase_superfam"/>
</dbReference>
<keyword evidence="1" id="KW-0472">Membrane</keyword>
<sequence>MHYRNESWRDPFPNPVAGCSGMTPCPLAVFTQLVRDVVPDDREAECGFRTRLSSTSVITALAVTVGLLGVALLFSILVNINRRRAHYSREV</sequence>
<keyword evidence="1" id="KW-0812">Transmembrane</keyword>
<feature type="transmembrane region" description="Helical" evidence="1">
    <location>
        <begin position="57"/>
        <end position="80"/>
    </location>
</feature>
<keyword evidence="1" id="KW-1133">Transmembrane helix</keyword>
<dbReference type="Gene3D" id="3.40.50.1240">
    <property type="entry name" value="Phosphoglycerate mutase-like"/>
    <property type="match status" value="1"/>
</dbReference>
<protein>
    <submittedName>
        <fullName evidence="2">Lysosomal acid phosphatase</fullName>
    </submittedName>
</protein>
<accession>A0A4Z2G6F5</accession>
<name>A0A4Z2G6F5_9TELE</name>
<dbReference type="OrthoDB" id="258392at2759"/>
<proteinExistence type="predicted"/>
<evidence type="ECO:0000313" key="3">
    <source>
        <dbReference type="Proteomes" id="UP000314294"/>
    </source>
</evidence>
<dbReference type="Proteomes" id="UP000314294">
    <property type="component" value="Unassembled WGS sequence"/>
</dbReference>
<dbReference type="EMBL" id="SRLO01000669">
    <property type="protein sequence ID" value="TNN49099.1"/>
    <property type="molecule type" value="Genomic_DNA"/>
</dbReference>
<keyword evidence="3" id="KW-1185">Reference proteome</keyword>
<gene>
    <name evidence="2" type="primary">Acp2_0</name>
    <name evidence="2" type="ORF">EYF80_040704</name>
</gene>
<evidence type="ECO:0000256" key="1">
    <source>
        <dbReference type="SAM" id="Phobius"/>
    </source>
</evidence>
<dbReference type="AlphaFoldDB" id="A0A4Z2G6F5"/>